<feature type="region of interest" description="Disordered" evidence="1">
    <location>
        <begin position="717"/>
        <end position="743"/>
    </location>
</feature>
<dbReference type="Proteomes" id="UP001156921">
    <property type="component" value="Unassembled WGS sequence"/>
</dbReference>
<dbReference type="InterPro" id="IPR036890">
    <property type="entry name" value="HATPase_C_sf"/>
</dbReference>
<comment type="caution">
    <text evidence="2">The sequence shown here is derived from an EMBL/GenBank/DDBJ whole genome shotgun (WGS) entry which is preliminary data.</text>
</comment>
<feature type="compositionally biased region" description="Basic and acidic residues" evidence="1">
    <location>
        <begin position="724"/>
        <end position="734"/>
    </location>
</feature>
<dbReference type="EMBL" id="BSOY01000096">
    <property type="protein sequence ID" value="GLS02711.1"/>
    <property type="molecule type" value="Genomic_DNA"/>
</dbReference>
<protein>
    <recommendedName>
        <fullName evidence="4">Restriction endonuclease</fullName>
    </recommendedName>
</protein>
<name>A0ABQ6BQD8_9CAUL</name>
<evidence type="ECO:0000313" key="3">
    <source>
        <dbReference type="Proteomes" id="UP001156921"/>
    </source>
</evidence>
<dbReference type="Gene3D" id="3.30.565.10">
    <property type="entry name" value="Histidine kinase-like ATPase, C-terminal domain"/>
    <property type="match status" value="1"/>
</dbReference>
<evidence type="ECO:0000313" key="2">
    <source>
        <dbReference type="EMBL" id="GLS02711.1"/>
    </source>
</evidence>
<evidence type="ECO:0008006" key="4">
    <source>
        <dbReference type="Google" id="ProtNLM"/>
    </source>
</evidence>
<proteinExistence type="predicted"/>
<evidence type="ECO:0000256" key="1">
    <source>
        <dbReference type="SAM" id="MobiDB-lite"/>
    </source>
</evidence>
<accession>A0ABQ6BQD8</accession>
<organism evidence="2 3">
    <name type="scientific">Brevundimonas denitrificans</name>
    <dbReference type="NCBI Taxonomy" id="1443434"/>
    <lineage>
        <taxon>Bacteria</taxon>
        <taxon>Pseudomonadati</taxon>
        <taxon>Pseudomonadota</taxon>
        <taxon>Alphaproteobacteria</taxon>
        <taxon>Caulobacterales</taxon>
        <taxon>Caulobacteraceae</taxon>
        <taxon>Brevundimonas</taxon>
    </lineage>
</organism>
<keyword evidence="3" id="KW-1185">Reference proteome</keyword>
<sequence>MDLDGLQDLWVIGRSPKRRDEEYKKRVHRTQIGKFGIGKLAASALAHTITYVSRVGDYVRAITVDFRDFDEQEEDFELPVSSAQIGTPDFDSIIQTASEYSVPASDWYSAQDRWTACILTNLKPTAAGMSVGKLRWVLSTAMPITEDFALHLGSENIKSSKDVTPWFTYSTSDFDQDRIERLNAAAGETFTFSDGKLISDTFPSGLSFDAAVFGSTLNAGKSGDLGRSYGFFVRVRNRLVNERDALFGMTPRAFRTWNRFRATINADDLDDQLTAPREGVGDSKKREVVQALAREIFNACRSKHDQLIAEWIAKERKQKELGRNPVSNRLVEVPVADVLQQFGGDGAGADADDGWFYLGVPGGEIGEFVKKLYEPRTGLYSYRIEDLGPNGRLVQYRPDELTFILNESHELVKEYADDYQSRRLLEDFVTAEAMLEVYMREAGIDLSTIGEILQARDTLIRALAKNQSYSLKNIAHELREASGDKDDLEVALVAAMRSFGFIAKHVAGAGRPDGVARFYIRPGEEKKYTLEAKSTLKPAPSLSAIDFAGLTEHMEKELAQGCILIAPGYPGAEETSAAEWRAKFGKISCWTISDLSRVVDAAEDRHISAAQIADIIEGHFSPTDVKAAVEALLSEPNGNREDIERALLDSIEQTSSMLIGAPMDVAFLHGRLLGAQPQLTRDIVREALKNIARKSNGLMRMREDEVVLLSAASEIRRRVTGSSEPDKTNRRTGDFKGPGVSEF</sequence>
<gene>
    <name evidence="2" type="ORF">GCM10007859_27420</name>
</gene>
<reference evidence="3" key="1">
    <citation type="journal article" date="2019" name="Int. J. Syst. Evol. Microbiol.">
        <title>The Global Catalogue of Microorganisms (GCM) 10K type strain sequencing project: providing services to taxonomists for standard genome sequencing and annotation.</title>
        <authorList>
            <consortium name="The Broad Institute Genomics Platform"/>
            <consortium name="The Broad Institute Genome Sequencing Center for Infectious Disease"/>
            <person name="Wu L."/>
            <person name="Ma J."/>
        </authorList>
    </citation>
    <scope>NUCLEOTIDE SEQUENCE [LARGE SCALE GENOMIC DNA]</scope>
    <source>
        <strain evidence="3">NBRC 110107</strain>
    </source>
</reference>